<evidence type="ECO:0000313" key="7">
    <source>
        <dbReference type="Proteomes" id="UP000002313"/>
    </source>
</evidence>
<reference evidence="6 7" key="2">
    <citation type="journal article" date="2012" name="Proc. Natl. Acad. Sci. U.S.A.">
        <title>Gain and loss of multiple functionally related, horizontally transferred genes in the reduced genomes of two microsporidian parasites.</title>
        <authorList>
            <person name="Pombert J.-F."/>
            <person name="Selman M."/>
            <person name="Burki F."/>
            <person name="Bardell F.T."/>
            <person name="Farinelli L."/>
            <person name="Solter L.F."/>
            <person name="Whitman D.W."/>
            <person name="Weiss L.M."/>
            <person name="Corradi N."/>
            <person name="Keeling P.J."/>
        </authorList>
    </citation>
    <scope>NUCLEOTIDE SEQUENCE [LARGE SCALE GENOMIC DNA]</scope>
    <source>
        <strain evidence="6 7">ATCC 50506</strain>
    </source>
</reference>
<dbReference type="HOGENOM" id="CLU_1030950_0_0_1"/>
<proteinExistence type="inferred from homology"/>
<feature type="domain" description="Cell division control protein 73 C-terminal" evidence="5">
    <location>
        <begin position="133"/>
        <end position="249"/>
    </location>
</feature>
<dbReference type="Pfam" id="PF05179">
    <property type="entry name" value="CDC73_C"/>
    <property type="match status" value="1"/>
</dbReference>
<keyword evidence="4" id="KW-0539">Nucleus</keyword>
<dbReference type="Gene3D" id="3.40.50.11990">
    <property type="entry name" value="RNA polymerase II accessory factor, Cdc73 C-terminal domain"/>
    <property type="match status" value="1"/>
</dbReference>
<evidence type="ECO:0000256" key="2">
    <source>
        <dbReference type="ARBA" id="ARBA00010427"/>
    </source>
</evidence>
<dbReference type="RefSeq" id="XP_003073663.2">
    <property type="nucleotide sequence ID" value="XM_003073617.2"/>
</dbReference>
<evidence type="ECO:0000256" key="1">
    <source>
        <dbReference type="ARBA" id="ARBA00004123"/>
    </source>
</evidence>
<dbReference type="AlphaFoldDB" id="E0S947"/>
<dbReference type="GO" id="GO:0000993">
    <property type="term" value="F:RNA polymerase II complex binding"/>
    <property type="evidence" value="ECO:0007669"/>
    <property type="project" value="TreeGrafter"/>
</dbReference>
<dbReference type="VEuPathDB" id="MicrosporidiaDB:Eint_091750"/>
<dbReference type="PANTHER" id="PTHR12466">
    <property type="entry name" value="CDC73 DOMAIN PROTEIN"/>
    <property type="match status" value="1"/>
</dbReference>
<comment type="subcellular location">
    <subcellularLocation>
        <location evidence="1">Nucleus</location>
    </subcellularLocation>
</comment>
<keyword evidence="3" id="KW-0804">Transcription</keyword>
<accession>E0S947</accession>
<gene>
    <name evidence="6" type="ORF">Eint_091750</name>
</gene>
<dbReference type="InterPro" id="IPR038103">
    <property type="entry name" value="CDC73_C_sf"/>
</dbReference>
<dbReference type="InterPro" id="IPR007852">
    <property type="entry name" value="Cdc73/Parafibromin"/>
</dbReference>
<name>E0S947_ENCIT</name>
<dbReference type="KEGG" id="ein:Eint_091750"/>
<dbReference type="InterPro" id="IPR031336">
    <property type="entry name" value="CDC73_C"/>
</dbReference>
<dbReference type="EMBL" id="CP001950">
    <property type="protein sequence ID" value="ADM12303.2"/>
    <property type="molecule type" value="Genomic_DNA"/>
</dbReference>
<evidence type="ECO:0000259" key="5">
    <source>
        <dbReference type="Pfam" id="PF05179"/>
    </source>
</evidence>
<dbReference type="OrthoDB" id="2186602at2759"/>
<evidence type="ECO:0000256" key="3">
    <source>
        <dbReference type="ARBA" id="ARBA00023163"/>
    </source>
</evidence>
<sequence>MDLLKRALRDPSICQMNPEEITIGGRKISPKQTIKFKGTETKEYTFEQVLFYLLNKDKKYTAYMTLCKESGIGKIYYTDQKIIVEEIENFKEASIEAKIDGPDFRYIGFRDYSYLNNICKKEEEGRPVTYYAIVPQSVSSPVNLSNVKEFFEKGICSDEISISEAEKVELKIEGFGVVAVDDVGRFTSEDWKKVVCIFLDGTKWQVSRWNIKDVGEIFNSIPTFCFVKRGMTSSIYMRNWNAIEIPIQNGKVDGPILSSIKERIRSCILGI</sequence>
<keyword evidence="7" id="KW-1185">Reference proteome</keyword>
<dbReference type="GO" id="GO:0016593">
    <property type="term" value="C:Cdc73/Paf1 complex"/>
    <property type="evidence" value="ECO:0007669"/>
    <property type="project" value="InterPro"/>
</dbReference>
<evidence type="ECO:0000256" key="4">
    <source>
        <dbReference type="ARBA" id="ARBA00023242"/>
    </source>
</evidence>
<dbReference type="GO" id="GO:0006368">
    <property type="term" value="P:transcription elongation by RNA polymerase II"/>
    <property type="evidence" value="ECO:0007669"/>
    <property type="project" value="InterPro"/>
</dbReference>
<protein>
    <submittedName>
        <fullName evidence="6">RNA polymerase II accessory factor</fullName>
    </submittedName>
</protein>
<evidence type="ECO:0000313" key="6">
    <source>
        <dbReference type="EMBL" id="ADM12303.2"/>
    </source>
</evidence>
<comment type="similarity">
    <text evidence="2">Belongs to the CDC73 family.</text>
</comment>
<reference evidence="6 7" key="1">
    <citation type="journal article" date="2010" name="Nat. Commun.">
        <title>The complete sequence of the smallest known nuclear genome from the microsporidian Encephalitozoon intestinalis.</title>
        <authorList>
            <person name="Corradi N."/>
            <person name="Pombert J.-F."/>
            <person name="Farinelli L."/>
            <person name="Didier E.S."/>
            <person name="Keeling P.J."/>
        </authorList>
    </citation>
    <scope>NUCLEOTIDE SEQUENCE [LARGE SCALE GENOMIC DNA]</scope>
    <source>
        <strain evidence="6 7">ATCC 50506</strain>
    </source>
</reference>
<dbReference type="GO" id="GO:0032968">
    <property type="term" value="P:positive regulation of transcription elongation by RNA polymerase II"/>
    <property type="evidence" value="ECO:0007669"/>
    <property type="project" value="TreeGrafter"/>
</dbReference>
<dbReference type="PANTHER" id="PTHR12466:SF8">
    <property type="entry name" value="PARAFIBROMIN"/>
    <property type="match status" value="1"/>
</dbReference>
<dbReference type="GeneID" id="9698495"/>
<dbReference type="Proteomes" id="UP000002313">
    <property type="component" value="Chromosome IX"/>
</dbReference>
<organism evidence="6 7">
    <name type="scientific">Encephalitozoon intestinalis (strain ATCC 50506)</name>
    <name type="common">Microsporidian parasite</name>
    <name type="synonym">Septata intestinalis</name>
    <dbReference type="NCBI Taxonomy" id="876142"/>
    <lineage>
        <taxon>Eukaryota</taxon>
        <taxon>Fungi</taxon>
        <taxon>Fungi incertae sedis</taxon>
        <taxon>Microsporidia</taxon>
        <taxon>Unikaryonidae</taxon>
        <taxon>Encephalitozoon</taxon>
    </lineage>
</organism>